<name>A0AB73MIH6_MYCCH</name>
<comment type="caution">
    <text evidence="5">The sequence shown here is derived from an EMBL/GenBank/DDBJ whole genome shotgun (WGS) entry which is preliminary data.</text>
</comment>
<organism evidence="5 6">
    <name type="scientific">Mycobacteroides chelonae</name>
    <name type="common">Mycobacterium chelonae</name>
    <dbReference type="NCBI Taxonomy" id="1774"/>
    <lineage>
        <taxon>Bacteria</taxon>
        <taxon>Bacillati</taxon>
        <taxon>Actinomycetota</taxon>
        <taxon>Actinomycetes</taxon>
        <taxon>Mycobacteriales</taxon>
        <taxon>Mycobacteriaceae</taxon>
        <taxon>Mycobacteroides</taxon>
    </lineage>
</organism>
<sequence>MTAPTTPPDVPSQETFEAVYNGKPMFEGAPAAGVPWDIRDAQPRIKELAAYGALRGEILDIGCGLGENSIYLTQQGLSVTGLDFSPSAIEQAKQRAAAAGVTVDLQVADATKLDGWDGRFDTVIDSAVYHCFDHEGHQQYASALHRATRPGARWFIACFGDGTVNGIAMPFGVQDPEEIKTVLSDANWNIQYFGRTTYLGSRAAFVGAALAGIDPERMPADMRERSQRPGVAEQAQKTFERLQQLDDDLIHMPFFSIVAERGQMS</sequence>
<protein>
    <submittedName>
        <fullName evidence="5">Transferase</fullName>
    </submittedName>
</protein>
<dbReference type="SUPFAM" id="SSF53335">
    <property type="entry name" value="S-adenosyl-L-methionine-dependent methyltransferases"/>
    <property type="match status" value="1"/>
</dbReference>
<evidence type="ECO:0000256" key="2">
    <source>
        <dbReference type="ARBA" id="ARBA00022679"/>
    </source>
</evidence>
<dbReference type="Pfam" id="PF13649">
    <property type="entry name" value="Methyltransf_25"/>
    <property type="match status" value="1"/>
</dbReference>
<feature type="domain" description="Methyltransferase" evidence="4">
    <location>
        <begin position="58"/>
        <end position="151"/>
    </location>
</feature>
<dbReference type="PANTHER" id="PTHR43464:SF19">
    <property type="entry name" value="UBIQUINONE BIOSYNTHESIS O-METHYLTRANSFERASE, MITOCHONDRIAL"/>
    <property type="match status" value="1"/>
</dbReference>
<dbReference type="GO" id="GO:0032259">
    <property type="term" value="P:methylation"/>
    <property type="evidence" value="ECO:0007669"/>
    <property type="project" value="UniProtKB-KW"/>
</dbReference>
<dbReference type="InterPro" id="IPR029063">
    <property type="entry name" value="SAM-dependent_MTases_sf"/>
</dbReference>
<dbReference type="InterPro" id="IPR041698">
    <property type="entry name" value="Methyltransf_25"/>
</dbReference>
<evidence type="ECO:0000256" key="3">
    <source>
        <dbReference type="ARBA" id="ARBA00022691"/>
    </source>
</evidence>
<accession>A0AB73MIH6</accession>
<dbReference type="PANTHER" id="PTHR43464">
    <property type="entry name" value="METHYLTRANSFERASE"/>
    <property type="match status" value="1"/>
</dbReference>
<dbReference type="EMBL" id="MLHW01000001">
    <property type="protein sequence ID" value="OHT55773.1"/>
    <property type="molecule type" value="Genomic_DNA"/>
</dbReference>
<dbReference type="GO" id="GO:0008168">
    <property type="term" value="F:methyltransferase activity"/>
    <property type="evidence" value="ECO:0007669"/>
    <property type="project" value="UniProtKB-KW"/>
</dbReference>
<dbReference type="Proteomes" id="UP000180113">
    <property type="component" value="Unassembled WGS sequence"/>
</dbReference>
<dbReference type="CDD" id="cd02440">
    <property type="entry name" value="AdoMet_MTases"/>
    <property type="match status" value="1"/>
</dbReference>
<evidence type="ECO:0000313" key="6">
    <source>
        <dbReference type="Proteomes" id="UP000180113"/>
    </source>
</evidence>
<dbReference type="AlphaFoldDB" id="A0AB73MIH6"/>
<keyword evidence="1" id="KW-0489">Methyltransferase</keyword>
<proteinExistence type="predicted"/>
<evidence type="ECO:0000259" key="4">
    <source>
        <dbReference type="Pfam" id="PF13649"/>
    </source>
</evidence>
<keyword evidence="2 5" id="KW-0808">Transferase</keyword>
<keyword evidence="3" id="KW-0949">S-adenosyl-L-methionine</keyword>
<gene>
    <name evidence="5" type="ORF">BKG62_06680</name>
</gene>
<dbReference type="Gene3D" id="3.40.50.150">
    <property type="entry name" value="Vaccinia Virus protein VP39"/>
    <property type="match status" value="1"/>
</dbReference>
<evidence type="ECO:0000256" key="1">
    <source>
        <dbReference type="ARBA" id="ARBA00022603"/>
    </source>
</evidence>
<reference evidence="5 6" key="1">
    <citation type="submission" date="2016-10" db="EMBL/GenBank/DDBJ databases">
        <title>Evaluation of Human, Animal and Environmental Mycobacterium chelonae Isolates by Core Genome Phylogenomic Analysis, Targeted Gene Comparison, and Anti-microbial Susceptibility Patterns: A Tale of Mistaken Identities.</title>
        <authorList>
            <person name="Fogelson S.B."/>
            <person name="Camus A.C."/>
            <person name="Lorenz W."/>
            <person name="Vasireddy R."/>
            <person name="Vasireddy S."/>
            <person name="Smith T."/>
            <person name="Brown-Elliott B.A."/>
            <person name="Wallace R.J.Jr."/>
            <person name="Hasan N.A."/>
            <person name="Reischl U."/>
            <person name="Sanchez S."/>
        </authorList>
    </citation>
    <scope>NUCLEOTIDE SEQUENCE [LARGE SCALE GENOMIC DNA]</scope>
    <source>
        <strain evidence="5 6">42895</strain>
    </source>
</reference>
<evidence type="ECO:0000313" key="5">
    <source>
        <dbReference type="EMBL" id="OHT55773.1"/>
    </source>
</evidence>